<sequence>MAVKIFLTGATGYIGGDALSVLSQAHPEFEFSLLVRTQDKADKVQAQYPKATIVLGDLDDSGLLREQAAKADIVLREHRRRLGPRGRRPRHRRGPGRGPLPPRPGYWLHTGGTGILTYRDSEAGRLGEHDDEQFDDWDGVGELTSLPDSAFHRNVDKVVLEAAAAAPEVVKTAIVCPPTIYGTGRGPVATRSRQVYELARLILREGYAPVVGRGRARWNHVHVADLSEAFRLLVEQAVSSIENTDNKDKNEEKEKELWGARGYYFVESGEHVWGELARDIAGRAFKMGLLGGTGKKPEDHLLDKDEALQVAGFEAVSWGWNSRGRGRGLRRVLGWRPRAPTLGESVPGILEYEKARL</sequence>
<proteinExistence type="predicted"/>
<evidence type="ECO:0000256" key="1">
    <source>
        <dbReference type="SAM" id="MobiDB-lite"/>
    </source>
</evidence>
<dbReference type="InterPro" id="IPR051783">
    <property type="entry name" value="NAD(P)-dependent_oxidoreduct"/>
</dbReference>
<evidence type="ECO:0000259" key="2">
    <source>
        <dbReference type="Pfam" id="PF01370"/>
    </source>
</evidence>
<feature type="region of interest" description="Disordered" evidence="1">
    <location>
        <begin position="76"/>
        <end position="106"/>
    </location>
</feature>
<accession>A0ABR1S4F0</accession>
<dbReference type="SUPFAM" id="SSF51735">
    <property type="entry name" value="NAD(P)-binding Rossmann-fold domains"/>
    <property type="match status" value="1"/>
</dbReference>
<evidence type="ECO:0000259" key="3">
    <source>
        <dbReference type="Pfam" id="PF13460"/>
    </source>
</evidence>
<reference evidence="4 5" key="1">
    <citation type="submission" date="2023-01" db="EMBL/GenBank/DDBJ databases">
        <title>Analysis of 21 Apiospora genomes using comparative genomics revels a genus with tremendous synthesis potential of carbohydrate active enzymes and secondary metabolites.</title>
        <authorList>
            <person name="Sorensen T."/>
        </authorList>
    </citation>
    <scope>NUCLEOTIDE SEQUENCE [LARGE SCALE GENOMIC DNA]</scope>
    <source>
        <strain evidence="4 5">CBS 20057</strain>
    </source>
</reference>
<keyword evidence="5" id="KW-1185">Reference proteome</keyword>
<dbReference type="Pfam" id="PF01370">
    <property type="entry name" value="Epimerase"/>
    <property type="match status" value="1"/>
</dbReference>
<dbReference type="InterPro" id="IPR001509">
    <property type="entry name" value="Epimerase_deHydtase"/>
</dbReference>
<comment type="caution">
    <text evidence="4">The sequence shown here is derived from an EMBL/GenBank/DDBJ whole genome shotgun (WGS) entry which is preliminary data.</text>
</comment>
<protein>
    <recommendedName>
        <fullName evidence="6">NAD-dependent epimerase/dehydratase domain-containing protein</fullName>
    </recommendedName>
</protein>
<feature type="domain" description="NAD(P)-binding" evidence="3">
    <location>
        <begin position="9"/>
        <end position="75"/>
    </location>
</feature>
<dbReference type="InterPro" id="IPR036291">
    <property type="entry name" value="NAD(P)-bd_dom_sf"/>
</dbReference>
<dbReference type="PANTHER" id="PTHR48079:SF6">
    <property type="entry name" value="NAD(P)-BINDING DOMAIN-CONTAINING PROTEIN-RELATED"/>
    <property type="match status" value="1"/>
</dbReference>
<gene>
    <name evidence="4" type="ORF">PG991_003779</name>
</gene>
<dbReference type="EMBL" id="JAQQWI010000007">
    <property type="protein sequence ID" value="KAK8026723.1"/>
    <property type="molecule type" value="Genomic_DNA"/>
</dbReference>
<dbReference type="Pfam" id="PF13460">
    <property type="entry name" value="NAD_binding_10"/>
    <property type="match status" value="1"/>
</dbReference>
<dbReference type="Gene3D" id="3.40.50.720">
    <property type="entry name" value="NAD(P)-binding Rossmann-like Domain"/>
    <property type="match status" value="2"/>
</dbReference>
<feature type="domain" description="NAD-dependent epimerase/dehydratase" evidence="2">
    <location>
        <begin position="161"/>
        <end position="238"/>
    </location>
</feature>
<evidence type="ECO:0008006" key="6">
    <source>
        <dbReference type="Google" id="ProtNLM"/>
    </source>
</evidence>
<feature type="compositionally biased region" description="Basic residues" evidence="1">
    <location>
        <begin position="77"/>
        <end position="95"/>
    </location>
</feature>
<dbReference type="InterPro" id="IPR016040">
    <property type="entry name" value="NAD(P)-bd_dom"/>
</dbReference>
<dbReference type="PANTHER" id="PTHR48079">
    <property type="entry name" value="PROTEIN YEEZ"/>
    <property type="match status" value="1"/>
</dbReference>
<dbReference type="Proteomes" id="UP001396898">
    <property type="component" value="Unassembled WGS sequence"/>
</dbReference>
<evidence type="ECO:0000313" key="4">
    <source>
        <dbReference type="EMBL" id="KAK8026723.1"/>
    </source>
</evidence>
<name>A0ABR1S4F0_9PEZI</name>
<organism evidence="4 5">
    <name type="scientific">Apiospora marii</name>
    <dbReference type="NCBI Taxonomy" id="335849"/>
    <lineage>
        <taxon>Eukaryota</taxon>
        <taxon>Fungi</taxon>
        <taxon>Dikarya</taxon>
        <taxon>Ascomycota</taxon>
        <taxon>Pezizomycotina</taxon>
        <taxon>Sordariomycetes</taxon>
        <taxon>Xylariomycetidae</taxon>
        <taxon>Amphisphaeriales</taxon>
        <taxon>Apiosporaceae</taxon>
        <taxon>Apiospora</taxon>
    </lineage>
</organism>
<evidence type="ECO:0000313" key="5">
    <source>
        <dbReference type="Proteomes" id="UP001396898"/>
    </source>
</evidence>